<dbReference type="Proteomes" id="UP000231414">
    <property type="component" value="Unassembled WGS sequence"/>
</dbReference>
<proteinExistence type="predicted"/>
<keyword evidence="1" id="KW-1133">Transmembrane helix</keyword>
<dbReference type="AlphaFoldDB" id="A0A2H0X7F6"/>
<gene>
    <name evidence="2" type="ORF">COT52_01640</name>
</gene>
<evidence type="ECO:0000313" key="2">
    <source>
        <dbReference type="EMBL" id="PIS20842.1"/>
    </source>
</evidence>
<dbReference type="PANTHER" id="PTHR36851">
    <property type="entry name" value="UNNAMED PRODUCT"/>
    <property type="match status" value="1"/>
</dbReference>
<name>A0A2H0X7F6_UNCKA</name>
<feature type="transmembrane region" description="Helical" evidence="1">
    <location>
        <begin position="43"/>
        <end position="69"/>
    </location>
</feature>
<keyword evidence="1" id="KW-0812">Transmembrane</keyword>
<sequence>MQSISEAVKKNDNKVQRILEIIPGALTWAVLTSPIWFGKLLPVWMNFFLTWLAVFWVYRAFLHTVGLFIGYGRYKKEIAIDWLEKCRQLKLNELPNADQLPASFDQLYHLILIPAVNEPKDVLEGTFMSIYQNNYPKEKIFVALTVEQKGEKNVGNTFAEFKEKYGHNFGGFFMFIHPADIPNEAKGAGAANRTWGGRHVVEELRKRNIPLERVIFTTFDADSQIHREFIPRLTYAYLTDKERQDRFYQPAAYLFHNNIWEVPTLMRIQASSLSLAILSSWVFDPFSKDTFSAYSVLLTTVIDTGYWDVKLGVDDTPFFWRTLIKRDGKFSGKEFYVPLYSDAVQGETTIKSYISQYKQLLRWGWGIIVFPIAIKGFLTNSKIKPLDKLVRVFRMLEQYTIWYTIAFLITFGFSLFHLINPSVEQTALGASLPKITGYVLTGAFILLLPIGIFREKLTPPKPKTWSVWKRIWTTLEGPLVILNMLTFNLIPYVDAATRLMLNKRLELWFTPKIRAECKKS</sequence>
<feature type="transmembrane region" description="Helical" evidence="1">
    <location>
        <begin position="360"/>
        <end position="378"/>
    </location>
</feature>
<protein>
    <recommendedName>
        <fullName evidence="4">Glycosyltransferase 2-like domain-containing protein</fullName>
    </recommendedName>
</protein>
<keyword evidence="1" id="KW-0472">Membrane</keyword>
<comment type="caution">
    <text evidence="2">The sequence shown here is derived from an EMBL/GenBank/DDBJ whole genome shotgun (WGS) entry which is preliminary data.</text>
</comment>
<dbReference type="InterPro" id="IPR029044">
    <property type="entry name" value="Nucleotide-diphossugar_trans"/>
</dbReference>
<dbReference type="PANTHER" id="PTHR36851:SF1">
    <property type="entry name" value="GLYCO_TRANS_2-LIKE DOMAIN-CONTAINING PROTEIN"/>
    <property type="match status" value="1"/>
</dbReference>
<evidence type="ECO:0000256" key="1">
    <source>
        <dbReference type="SAM" id="Phobius"/>
    </source>
</evidence>
<evidence type="ECO:0008006" key="4">
    <source>
        <dbReference type="Google" id="ProtNLM"/>
    </source>
</evidence>
<evidence type="ECO:0000313" key="3">
    <source>
        <dbReference type="Proteomes" id="UP000231414"/>
    </source>
</evidence>
<accession>A0A2H0X7F6</accession>
<dbReference type="SUPFAM" id="SSF53448">
    <property type="entry name" value="Nucleotide-diphospho-sugar transferases"/>
    <property type="match status" value="1"/>
</dbReference>
<dbReference type="EMBL" id="PEYW01000025">
    <property type="protein sequence ID" value="PIS20842.1"/>
    <property type="molecule type" value="Genomic_DNA"/>
</dbReference>
<feature type="transmembrane region" description="Helical" evidence="1">
    <location>
        <begin position="18"/>
        <end position="37"/>
    </location>
</feature>
<reference evidence="3" key="1">
    <citation type="submission" date="2017-09" db="EMBL/GenBank/DDBJ databases">
        <title>Depth-based differentiation of microbial function through sediment-hosted aquifers and enrichment of novel symbionts in the deep terrestrial subsurface.</title>
        <authorList>
            <person name="Probst A.J."/>
            <person name="Ladd B."/>
            <person name="Jarett J.K."/>
            <person name="Geller-Mcgrath D.E."/>
            <person name="Sieber C.M.K."/>
            <person name="Emerson J.B."/>
            <person name="Anantharaman K."/>
            <person name="Thomas B.C."/>
            <person name="Malmstrom R."/>
            <person name="Stieglmeier M."/>
            <person name="Klingl A."/>
            <person name="Woyke T."/>
            <person name="Ryan C.M."/>
            <person name="Banfield J.F."/>
        </authorList>
    </citation>
    <scope>NUCLEOTIDE SEQUENCE [LARGE SCALE GENOMIC DNA]</scope>
</reference>
<organism evidence="2 3">
    <name type="scientific">candidate division WWE3 bacterium CG08_land_8_20_14_0_20_43_13</name>
    <dbReference type="NCBI Taxonomy" id="1975087"/>
    <lineage>
        <taxon>Bacteria</taxon>
        <taxon>Katanobacteria</taxon>
    </lineage>
</organism>
<dbReference type="Gene3D" id="3.90.550.10">
    <property type="entry name" value="Spore Coat Polysaccharide Biosynthesis Protein SpsA, Chain A"/>
    <property type="match status" value="1"/>
</dbReference>
<feature type="transmembrane region" description="Helical" evidence="1">
    <location>
        <begin position="435"/>
        <end position="453"/>
    </location>
</feature>
<feature type="transmembrane region" description="Helical" evidence="1">
    <location>
        <begin position="399"/>
        <end position="419"/>
    </location>
</feature>